<reference evidence="1" key="1">
    <citation type="submission" date="2023-03" db="EMBL/GenBank/DDBJ databases">
        <title>Massive genome expansion in bonnet fungi (Mycena s.s.) driven by repeated elements and novel gene families across ecological guilds.</title>
        <authorList>
            <consortium name="Lawrence Berkeley National Laboratory"/>
            <person name="Harder C.B."/>
            <person name="Miyauchi S."/>
            <person name="Viragh M."/>
            <person name="Kuo A."/>
            <person name="Thoen E."/>
            <person name="Andreopoulos B."/>
            <person name="Lu D."/>
            <person name="Skrede I."/>
            <person name="Drula E."/>
            <person name="Henrissat B."/>
            <person name="Morin E."/>
            <person name="Kohler A."/>
            <person name="Barry K."/>
            <person name="LaButti K."/>
            <person name="Morin E."/>
            <person name="Salamov A."/>
            <person name="Lipzen A."/>
            <person name="Mereny Z."/>
            <person name="Hegedus B."/>
            <person name="Baldrian P."/>
            <person name="Stursova M."/>
            <person name="Weitz H."/>
            <person name="Taylor A."/>
            <person name="Grigoriev I.V."/>
            <person name="Nagy L.G."/>
            <person name="Martin F."/>
            <person name="Kauserud H."/>
        </authorList>
    </citation>
    <scope>NUCLEOTIDE SEQUENCE</scope>
    <source>
        <strain evidence="1">CBHHK200</strain>
    </source>
</reference>
<evidence type="ECO:0000313" key="1">
    <source>
        <dbReference type="EMBL" id="KAJ7034368.1"/>
    </source>
</evidence>
<dbReference type="EMBL" id="JARJCM010000057">
    <property type="protein sequence ID" value="KAJ7034368.1"/>
    <property type="molecule type" value="Genomic_DNA"/>
</dbReference>
<sequence>MDRMKHMLSGGFWKAADTDEWVCAGPNVLAVLKNMPIIQRHLGWVPPRSLIPVAFGNGVTARSGDFCHQRSWIFARDDKDTVVVGRVREVLMPESCPEGVPSGLITLKQFVVLEVLHPDFGMPVLQKSVDPNLHTVLILATAVMFRFSAAHDCYES</sequence>
<dbReference type="AlphaFoldDB" id="A0AAD6SXZ1"/>
<accession>A0AAD6SXZ1</accession>
<proteinExistence type="predicted"/>
<keyword evidence="2" id="KW-1185">Reference proteome</keyword>
<dbReference type="Proteomes" id="UP001218188">
    <property type="component" value="Unassembled WGS sequence"/>
</dbReference>
<name>A0AAD6SXZ1_9AGAR</name>
<protein>
    <submittedName>
        <fullName evidence="1">Uncharacterized protein</fullName>
    </submittedName>
</protein>
<evidence type="ECO:0000313" key="2">
    <source>
        <dbReference type="Proteomes" id="UP001218188"/>
    </source>
</evidence>
<gene>
    <name evidence="1" type="ORF">C8F04DRAFT_1259875</name>
</gene>
<comment type="caution">
    <text evidence="1">The sequence shown here is derived from an EMBL/GenBank/DDBJ whole genome shotgun (WGS) entry which is preliminary data.</text>
</comment>
<organism evidence="1 2">
    <name type="scientific">Mycena alexandri</name>
    <dbReference type="NCBI Taxonomy" id="1745969"/>
    <lineage>
        <taxon>Eukaryota</taxon>
        <taxon>Fungi</taxon>
        <taxon>Dikarya</taxon>
        <taxon>Basidiomycota</taxon>
        <taxon>Agaricomycotina</taxon>
        <taxon>Agaricomycetes</taxon>
        <taxon>Agaricomycetidae</taxon>
        <taxon>Agaricales</taxon>
        <taxon>Marasmiineae</taxon>
        <taxon>Mycenaceae</taxon>
        <taxon>Mycena</taxon>
    </lineage>
</organism>